<organism evidence="2 3">
    <name type="scientific">Triticum urartu</name>
    <name type="common">Red wild einkorn</name>
    <name type="synonym">Crithodium urartu</name>
    <dbReference type="NCBI Taxonomy" id="4572"/>
    <lineage>
        <taxon>Eukaryota</taxon>
        <taxon>Viridiplantae</taxon>
        <taxon>Streptophyta</taxon>
        <taxon>Embryophyta</taxon>
        <taxon>Tracheophyta</taxon>
        <taxon>Spermatophyta</taxon>
        <taxon>Magnoliopsida</taxon>
        <taxon>Liliopsida</taxon>
        <taxon>Poales</taxon>
        <taxon>Poaceae</taxon>
        <taxon>BOP clade</taxon>
        <taxon>Pooideae</taxon>
        <taxon>Triticodae</taxon>
        <taxon>Triticeae</taxon>
        <taxon>Triticinae</taxon>
        <taxon>Triticum</taxon>
    </lineage>
</organism>
<dbReference type="EnsemblPlants" id="TuG1812G0700002226.01.T01">
    <property type="protein sequence ID" value="TuG1812G0700002226.01.T01"/>
    <property type="gene ID" value="TuG1812G0700002226.01"/>
</dbReference>
<dbReference type="PANTHER" id="PTHR33116:SF78">
    <property type="entry name" value="OS12G0587133 PROTEIN"/>
    <property type="match status" value="1"/>
</dbReference>
<dbReference type="PANTHER" id="PTHR33116">
    <property type="entry name" value="REVERSE TRANSCRIPTASE ZINC-BINDING DOMAIN-CONTAINING PROTEIN-RELATED-RELATED"/>
    <property type="match status" value="1"/>
</dbReference>
<sequence>MLVQGTVRRLHALRNPTVLLKPDISKAFDSVQWPFLIEVLHIMGFSTRWIGWICGLLTMSSTRIMLNGVPGKPIYNQCGLQQGNPLSPMLFILIMEPLQRLFHAASESGLLAPLAANGLKNRLSIFADDVIIFLKPHPTDLTTCTTILGMFATASGFHTNLTKSTALPIRCTQEQMVEVTSALGCSLGGFPMRYLGLPLTRKQSTVQLQGLVDHIAACLPTWRA</sequence>
<dbReference type="Gramene" id="TuG1812G0700002226.01.T01">
    <property type="protein sequence ID" value="TuG1812G0700002226.01.T01"/>
    <property type="gene ID" value="TuG1812G0700002226.01"/>
</dbReference>
<protein>
    <recommendedName>
        <fullName evidence="1">Reverse transcriptase domain-containing protein</fullName>
    </recommendedName>
</protein>
<name>A0A8R7V443_TRIUA</name>
<dbReference type="Pfam" id="PF00078">
    <property type="entry name" value="RVT_1"/>
    <property type="match status" value="1"/>
</dbReference>
<dbReference type="InterPro" id="IPR043502">
    <property type="entry name" value="DNA/RNA_pol_sf"/>
</dbReference>
<dbReference type="SUPFAM" id="SSF56672">
    <property type="entry name" value="DNA/RNA polymerases"/>
    <property type="match status" value="1"/>
</dbReference>
<evidence type="ECO:0000313" key="2">
    <source>
        <dbReference type="EnsemblPlants" id="TuG1812G0700002226.01.T01"/>
    </source>
</evidence>
<evidence type="ECO:0000313" key="3">
    <source>
        <dbReference type="Proteomes" id="UP000015106"/>
    </source>
</evidence>
<reference evidence="3" key="1">
    <citation type="journal article" date="2013" name="Nature">
        <title>Draft genome of the wheat A-genome progenitor Triticum urartu.</title>
        <authorList>
            <person name="Ling H.Q."/>
            <person name="Zhao S."/>
            <person name="Liu D."/>
            <person name="Wang J."/>
            <person name="Sun H."/>
            <person name="Zhang C."/>
            <person name="Fan H."/>
            <person name="Li D."/>
            <person name="Dong L."/>
            <person name="Tao Y."/>
            <person name="Gao C."/>
            <person name="Wu H."/>
            <person name="Li Y."/>
            <person name="Cui Y."/>
            <person name="Guo X."/>
            <person name="Zheng S."/>
            <person name="Wang B."/>
            <person name="Yu K."/>
            <person name="Liang Q."/>
            <person name="Yang W."/>
            <person name="Lou X."/>
            <person name="Chen J."/>
            <person name="Feng M."/>
            <person name="Jian J."/>
            <person name="Zhang X."/>
            <person name="Luo G."/>
            <person name="Jiang Y."/>
            <person name="Liu J."/>
            <person name="Wang Z."/>
            <person name="Sha Y."/>
            <person name="Zhang B."/>
            <person name="Wu H."/>
            <person name="Tang D."/>
            <person name="Shen Q."/>
            <person name="Xue P."/>
            <person name="Zou S."/>
            <person name="Wang X."/>
            <person name="Liu X."/>
            <person name="Wang F."/>
            <person name="Yang Y."/>
            <person name="An X."/>
            <person name="Dong Z."/>
            <person name="Zhang K."/>
            <person name="Zhang X."/>
            <person name="Luo M.C."/>
            <person name="Dvorak J."/>
            <person name="Tong Y."/>
            <person name="Wang J."/>
            <person name="Yang H."/>
            <person name="Li Z."/>
            <person name="Wang D."/>
            <person name="Zhang A."/>
            <person name="Wang J."/>
        </authorList>
    </citation>
    <scope>NUCLEOTIDE SEQUENCE</scope>
    <source>
        <strain evidence="3">cv. G1812</strain>
    </source>
</reference>
<proteinExistence type="predicted"/>
<reference evidence="2" key="2">
    <citation type="submission" date="2018-03" db="EMBL/GenBank/DDBJ databases">
        <title>The Triticum urartu genome reveals the dynamic nature of wheat genome evolution.</title>
        <authorList>
            <person name="Ling H."/>
            <person name="Ma B."/>
            <person name="Shi X."/>
            <person name="Liu H."/>
            <person name="Dong L."/>
            <person name="Sun H."/>
            <person name="Cao Y."/>
            <person name="Gao Q."/>
            <person name="Zheng S."/>
            <person name="Li Y."/>
            <person name="Yu Y."/>
            <person name="Du H."/>
            <person name="Qi M."/>
            <person name="Li Y."/>
            <person name="Yu H."/>
            <person name="Cui Y."/>
            <person name="Wang N."/>
            <person name="Chen C."/>
            <person name="Wu H."/>
            <person name="Zhao Y."/>
            <person name="Zhang J."/>
            <person name="Li Y."/>
            <person name="Zhou W."/>
            <person name="Zhang B."/>
            <person name="Hu W."/>
            <person name="Eijk M."/>
            <person name="Tang J."/>
            <person name="Witsenboer H."/>
            <person name="Zhao S."/>
            <person name="Li Z."/>
            <person name="Zhang A."/>
            <person name="Wang D."/>
            <person name="Liang C."/>
        </authorList>
    </citation>
    <scope>NUCLEOTIDE SEQUENCE [LARGE SCALE GENOMIC DNA]</scope>
    <source>
        <strain evidence="2">cv. G1812</strain>
    </source>
</reference>
<dbReference type="AlphaFoldDB" id="A0A8R7V443"/>
<accession>A0A8R7V443</accession>
<dbReference type="PROSITE" id="PS50878">
    <property type="entry name" value="RT_POL"/>
    <property type="match status" value="1"/>
</dbReference>
<reference evidence="2" key="3">
    <citation type="submission" date="2022-06" db="UniProtKB">
        <authorList>
            <consortium name="EnsemblPlants"/>
        </authorList>
    </citation>
    <scope>IDENTIFICATION</scope>
</reference>
<evidence type="ECO:0000259" key="1">
    <source>
        <dbReference type="PROSITE" id="PS50878"/>
    </source>
</evidence>
<feature type="domain" description="Reverse transcriptase" evidence="1">
    <location>
        <begin position="1"/>
        <end position="199"/>
    </location>
</feature>
<keyword evidence="3" id="KW-1185">Reference proteome</keyword>
<dbReference type="Proteomes" id="UP000015106">
    <property type="component" value="Chromosome 7"/>
</dbReference>
<dbReference type="InterPro" id="IPR000477">
    <property type="entry name" value="RT_dom"/>
</dbReference>